<protein>
    <submittedName>
        <fullName evidence="1">Uncharacterized protein</fullName>
    </submittedName>
</protein>
<dbReference type="EMBL" id="MDZC01000015">
    <property type="protein sequence ID" value="OGX88581.1"/>
    <property type="molecule type" value="Genomic_DNA"/>
</dbReference>
<sequence>MFPYQRKMYPRQCATLLIYELFETATGVYDNGSRSDDYHISYEYISDVKPLFEQDRVLVSLLLMMAGGIFANSLALKTLKESNSESLKFEKARLLLWYQERVIQGECYESDEDGDWIVFEWTEAVFYMNGPDLIEKYNDLLTIRGNNKAVEKRITHLVNHVNTFQLV</sequence>
<gene>
    <name evidence="1" type="ORF">BEN48_09400</name>
</gene>
<dbReference type="STRING" id="1908236.BEN48_09400"/>
<name>A0A1G1TCL1_9BACT</name>
<reference evidence="1 2" key="1">
    <citation type="submission" date="2016-08" db="EMBL/GenBank/DDBJ databases">
        <title>Hymenobacter coccineus sp. nov., Hymenobacter lapidarius sp. nov. and Hymenobacter glacialis sp. nov., isolated from Antarctic soil.</title>
        <authorList>
            <person name="Sedlacek I."/>
            <person name="Kralova S."/>
            <person name="Kyrova K."/>
            <person name="Maslanova I."/>
            <person name="Stankova E."/>
            <person name="Vrbovska V."/>
            <person name="Nemec M."/>
            <person name="Bartak M."/>
            <person name="Svec P."/>
            <person name="Busse H.-J."/>
            <person name="Pantucek R."/>
        </authorList>
    </citation>
    <scope>NUCLEOTIDE SEQUENCE [LARGE SCALE GENOMIC DNA]</scope>
    <source>
        <strain evidence="1 2">CCM 8648</strain>
    </source>
</reference>
<accession>A0A1G1TCL1</accession>
<organism evidence="1 2">
    <name type="scientific">Hymenobacter glacialis</name>
    <dbReference type="NCBI Taxonomy" id="1908236"/>
    <lineage>
        <taxon>Bacteria</taxon>
        <taxon>Pseudomonadati</taxon>
        <taxon>Bacteroidota</taxon>
        <taxon>Cytophagia</taxon>
        <taxon>Cytophagales</taxon>
        <taxon>Hymenobacteraceae</taxon>
        <taxon>Hymenobacter</taxon>
    </lineage>
</organism>
<evidence type="ECO:0000313" key="2">
    <source>
        <dbReference type="Proteomes" id="UP000177791"/>
    </source>
</evidence>
<keyword evidence="2" id="KW-1185">Reference proteome</keyword>
<comment type="caution">
    <text evidence="1">The sequence shown here is derived from an EMBL/GenBank/DDBJ whole genome shotgun (WGS) entry which is preliminary data.</text>
</comment>
<evidence type="ECO:0000313" key="1">
    <source>
        <dbReference type="EMBL" id="OGX88581.1"/>
    </source>
</evidence>
<proteinExistence type="predicted"/>
<dbReference type="Proteomes" id="UP000177791">
    <property type="component" value="Unassembled WGS sequence"/>
</dbReference>
<dbReference type="AlphaFoldDB" id="A0A1G1TCL1"/>